<accession>A0A2I2M8X1</accession>
<dbReference type="PROSITE" id="PS00041">
    <property type="entry name" value="HTH_ARAC_FAMILY_1"/>
    <property type="match status" value="1"/>
</dbReference>
<dbReference type="SUPFAM" id="SSF46689">
    <property type="entry name" value="Homeodomain-like"/>
    <property type="match status" value="1"/>
</dbReference>
<dbReference type="Pfam" id="PF12833">
    <property type="entry name" value="HTH_18"/>
    <property type="match status" value="1"/>
</dbReference>
<dbReference type="PROSITE" id="PS01124">
    <property type="entry name" value="HTH_ARAC_FAMILY_2"/>
    <property type="match status" value="1"/>
</dbReference>
<dbReference type="PANTHER" id="PTHR43280">
    <property type="entry name" value="ARAC-FAMILY TRANSCRIPTIONAL REGULATOR"/>
    <property type="match status" value="1"/>
</dbReference>
<evidence type="ECO:0000259" key="5">
    <source>
        <dbReference type="PROSITE" id="PS01124"/>
    </source>
</evidence>
<name>A0A2I2M8X1_9FLAO</name>
<evidence type="ECO:0000256" key="2">
    <source>
        <dbReference type="ARBA" id="ARBA00023125"/>
    </source>
</evidence>
<keyword evidence="2" id="KW-0238">DNA-binding</keyword>
<dbReference type="InterPro" id="IPR018062">
    <property type="entry name" value="HTH_AraC-typ_CS"/>
</dbReference>
<dbReference type="SMART" id="SM00342">
    <property type="entry name" value="HTH_ARAC"/>
    <property type="match status" value="1"/>
</dbReference>
<dbReference type="GO" id="GO:0043565">
    <property type="term" value="F:sequence-specific DNA binding"/>
    <property type="evidence" value="ECO:0007669"/>
    <property type="project" value="InterPro"/>
</dbReference>
<feature type="transmembrane region" description="Helical" evidence="4">
    <location>
        <begin position="38"/>
        <end position="56"/>
    </location>
</feature>
<dbReference type="RefSeq" id="WP_058885510.1">
    <property type="nucleotide sequence ID" value="NZ_JAFMUG010000001.1"/>
</dbReference>
<organism evidence="6 7">
    <name type="scientific">Tenacibaculum finnmarkense genomovar ulcerans</name>
    <dbReference type="NCBI Taxonomy" id="2781388"/>
    <lineage>
        <taxon>Bacteria</taxon>
        <taxon>Pseudomonadati</taxon>
        <taxon>Bacteroidota</taxon>
        <taxon>Flavobacteriia</taxon>
        <taxon>Flavobacteriales</taxon>
        <taxon>Flavobacteriaceae</taxon>
        <taxon>Tenacibaculum</taxon>
        <taxon>Tenacibaculum finnmarkense</taxon>
    </lineage>
</organism>
<sequence length="391" mass="45878">MNIKDIFDLFLIVSALHGFAFNIILLCSKNGREKSMRYLNLLIFVISLNNIQSWGLERNLIQHQFSLNYLQIPWHFLAMPFLYMFLIHYLKIAEKSYNLLKIILPMFLIIVITQVTFMYNYNIPDSPEKLNRIYEQYSSFEEGLSLLVSLIIFVYSFFVLNRKEKIKSKILAFDSLKWLHTFFKLTAIGYVLWLFALAIKIKLNFTSFIFSYYPLRVYTTLLIYWLGYQGLRQVRISKERKQIRRTLLTDSDTDFKTATDKKPTTNTSPNIENTNIDKYKEQFLEIDTFITDNKKFLVPKYTLQHLSKDTKLSSSTLSLIINKVAGKSFTDYLNEKKVKQAKVLLLDPNYSNYTITSIGLESGFNSKSTFFTVFKKQSGYTPVQFKKASIN</sequence>
<feature type="transmembrane region" description="Helical" evidence="4">
    <location>
        <begin position="143"/>
        <end position="160"/>
    </location>
</feature>
<protein>
    <recommendedName>
        <fullName evidence="5">HTH araC/xylS-type domain-containing protein</fullName>
    </recommendedName>
</protein>
<dbReference type="Proteomes" id="UP000490060">
    <property type="component" value="Unassembled WGS sequence"/>
</dbReference>
<reference evidence="6 7" key="1">
    <citation type="submission" date="2017-11" db="EMBL/GenBank/DDBJ databases">
        <authorList>
            <person name="Duchaud E."/>
        </authorList>
    </citation>
    <scope>NUCLEOTIDE SEQUENCE [LARGE SCALE GENOMIC DNA]</scope>
    <source>
        <strain evidence="6 7">TNO010</strain>
    </source>
</reference>
<evidence type="ECO:0000256" key="1">
    <source>
        <dbReference type="ARBA" id="ARBA00023015"/>
    </source>
</evidence>
<gene>
    <name evidence="6" type="ORF">TNO010_260044</name>
</gene>
<evidence type="ECO:0000256" key="4">
    <source>
        <dbReference type="SAM" id="Phobius"/>
    </source>
</evidence>
<evidence type="ECO:0000313" key="7">
    <source>
        <dbReference type="Proteomes" id="UP000490060"/>
    </source>
</evidence>
<dbReference type="GO" id="GO:0003700">
    <property type="term" value="F:DNA-binding transcription factor activity"/>
    <property type="evidence" value="ECO:0007669"/>
    <property type="project" value="InterPro"/>
</dbReference>
<keyword evidence="4" id="KW-0812">Transmembrane</keyword>
<dbReference type="Gene3D" id="1.10.10.60">
    <property type="entry name" value="Homeodomain-like"/>
    <property type="match status" value="2"/>
</dbReference>
<feature type="transmembrane region" description="Helical" evidence="4">
    <location>
        <begin position="213"/>
        <end position="231"/>
    </location>
</feature>
<feature type="domain" description="HTH araC/xylS-type" evidence="5">
    <location>
        <begin position="284"/>
        <end position="388"/>
    </location>
</feature>
<dbReference type="EMBL" id="OENE01000019">
    <property type="protein sequence ID" value="SOU88983.1"/>
    <property type="molecule type" value="Genomic_DNA"/>
</dbReference>
<feature type="transmembrane region" description="Helical" evidence="4">
    <location>
        <begin position="6"/>
        <end position="26"/>
    </location>
</feature>
<keyword evidence="1" id="KW-0805">Transcription regulation</keyword>
<feature type="transmembrane region" description="Helical" evidence="4">
    <location>
        <begin position="102"/>
        <end position="123"/>
    </location>
</feature>
<dbReference type="InterPro" id="IPR018060">
    <property type="entry name" value="HTH_AraC"/>
</dbReference>
<dbReference type="AlphaFoldDB" id="A0A2I2M8X1"/>
<proteinExistence type="predicted"/>
<feature type="transmembrane region" description="Helical" evidence="4">
    <location>
        <begin position="72"/>
        <end position="90"/>
    </location>
</feature>
<evidence type="ECO:0000313" key="6">
    <source>
        <dbReference type="EMBL" id="SOU88983.1"/>
    </source>
</evidence>
<keyword evidence="4" id="KW-1133">Transmembrane helix</keyword>
<keyword evidence="3" id="KW-0804">Transcription</keyword>
<feature type="transmembrane region" description="Helical" evidence="4">
    <location>
        <begin position="181"/>
        <end position="201"/>
    </location>
</feature>
<evidence type="ECO:0000256" key="3">
    <source>
        <dbReference type="ARBA" id="ARBA00023163"/>
    </source>
</evidence>
<dbReference type="PANTHER" id="PTHR43280:SF2">
    <property type="entry name" value="HTH-TYPE TRANSCRIPTIONAL REGULATOR EXSA"/>
    <property type="match status" value="1"/>
</dbReference>
<dbReference type="InterPro" id="IPR009057">
    <property type="entry name" value="Homeodomain-like_sf"/>
</dbReference>
<keyword evidence="4" id="KW-0472">Membrane</keyword>